<dbReference type="Proteomes" id="UP001158576">
    <property type="component" value="Chromosome PAR"/>
</dbReference>
<keyword evidence="2" id="KW-1185">Reference proteome</keyword>
<reference evidence="1 2" key="1">
    <citation type="submission" date="2021-04" db="EMBL/GenBank/DDBJ databases">
        <authorList>
            <person name="Bliznina A."/>
        </authorList>
    </citation>
    <scope>NUCLEOTIDE SEQUENCE [LARGE SCALE GENOMIC DNA]</scope>
</reference>
<name>A0ABN7RYS0_OIKDI</name>
<dbReference type="Gene3D" id="1.10.150.240">
    <property type="entry name" value="Putative phosphatase, domain 2"/>
    <property type="match status" value="1"/>
</dbReference>
<evidence type="ECO:0000313" key="2">
    <source>
        <dbReference type="Proteomes" id="UP001158576"/>
    </source>
</evidence>
<sequence length="260" mass="28996">MKKRVLLFDIDGTLTTTVYNTTAGDVHQQLMSKTYNVPIDKKGVVYSGSTDRLIWKNLLNANGIEYNDSAEEIEKIMKVYRELIHDGIRENWWRWKILPNVNELLERCSKEGDFILALLTGNMIETAEVKLTNAGVNVEVFKDENGVLRGGFGSDDMDRATIVAKALKKLRTEFGELDESQFLIIGDTPKDVKCAHDNDFAALAVATGIYDAKSLGQCACGVIEDFSEIEKTILALKETTLRGDYKSVSYQLTVKSAADP</sequence>
<gene>
    <name evidence="1" type="ORF">OKIOD_LOCUS3563</name>
</gene>
<protein>
    <submittedName>
        <fullName evidence="1">Oidioi.mRNA.OKI2018_I69.PAR.g12005.t1.cds</fullName>
    </submittedName>
</protein>
<dbReference type="Pfam" id="PF12710">
    <property type="entry name" value="HAD"/>
    <property type="match status" value="1"/>
</dbReference>
<dbReference type="PANTHER" id="PTHR43434:SF1">
    <property type="entry name" value="PHOSPHOGLYCOLATE PHOSPHATASE"/>
    <property type="match status" value="1"/>
</dbReference>
<proteinExistence type="predicted"/>
<dbReference type="InterPro" id="IPR036412">
    <property type="entry name" value="HAD-like_sf"/>
</dbReference>
<dbReference type="SFLD" id="SFLDS00003">
    <property type="entry name" value="Haloacid_Dehalogenase"/>
    <property type="match status" value="1"/>
</dbReference>
<dbReference type="InterPro" id="IPR023214">
    <property type="entry name" value="HAD_sf"/>
</dbReference>
<dbReference type="SUPFAM" id="SSF56784">
    <property type="entry name" value="HAD-like"/>
    <property type="match status" value="1"/>
</dbReference>
<evidence type="ECO:0000313" key="1">
    <source>
        <dbReference type="EMBL" id="CAG5088895.1"/>
    </source>
</evidence>
<dbReference type="PANTHER" id="PTHR43434">
    <property type="entry name" value="PHOSPHOGLYCOLATE PHOSPHATASE"/>
    <property type="match status" value="1"/>
</dbReference>
<dbReference type="Gene3D" id="3.40.50.1000">
    <property type="entry name" value="HAD superfamily/HAD-like"/>
    <property type="match status" value="1"/>
</dbReference>
<dbReference type="SFLD" id="SFLDG01129">
    <property type="entry name" value="C1.5:_HAD__Beta-PGM__Phosphata"/>
    <property type="match status" value="1"/>
</dbReference>
<dbReference type="InterPro" id="IPR023198">
    <property type="entry name" value="PGP-like_dom2"/>
</dbReference>
<accession>A0ABN7RYS0</accession>
<dbReference type="EMBL" id="OU015568">
    <property type="protein sequence ID" value="CAG5088895.1"/>
    <property type="molecule type" value="Genomic_DNA"/>
</dbReference>
<dbReference type="InterPro" id="IPR050155">
    <property type="entry name" value="HAD-like_hydrolase_sf"/>
</dbReference>
<organism evidence="1 2">
    <name type="scientific">Oikopleura dioica</name>
    <name type="common">Tunicate</name>
    <dbReference type="NCBI Taxonomy" id="34765"/>
    <lineage>
        <taxon>Eukaryota</taxon>
        <taxon>Metazoa</taxon>
        <taxon>Chordata</taxon>
        <taxon>Tunicata</taxon>
        <taxon>Appendicularia</taxon>
        <taxon>Copelata</taxon>
        <taxon>Oikopleuridae</taxon>
        <taxon>Oikopleura</taxon>
    </lineage>
</organism>